<dbReference type="STRING" id="1157962.A0A250X637"/>
<evidence type="ECO:0000256" key="3">
    <source>
        <dbReference type="ARBA" id="ARBA00004286"/>
    </source>
</evidence>
<dbReference type="InterPro" id="IPR009072">
    <property type="entry name" value="Histone-fold"/>
</dbReference>
<sequence length="377" mass="41336">MSGRGKGGKGLGKGGAKRHRKVLRDNIQGITKPAIRRLARRGGVKRISGLIYEETRGVLKVFLENVIRDAVTYTEHARRKTVTALDVVYALKRQGRTLYGFGGNFDKKYTMSCSKRSVRLQAMQARQDENAYPRTWAAPCWCACCESPLFGCYVMLCPCCASCGLRKRALHGDMTRYRCCNGAMPCCGSCCCEESCPNLCLCLEVFCCFSMSVWTTRYMIQDEMRLQTDCCDGCIIGCLVTLECLACIFGCIACITGNSEAADCSHLCHCMAEIIWLTACTCMQTQHHIELDLRDKGGAPLPMQPPTQQAIMMGGPPPQPDYAAGPPAGYPAYPPPSAAAYPPPGAYPPPQYPQQQYVAPIPHQAPGGYYPPAPARY</sequence>
<evidence type="ECO:0000256" key="7">
    <source>
        <dbReference type="ARBA" id="ARBA00023242"/>
    </source>
</evidence>
<evidence type="ECO:0000256" key="5">
    <source>
        <dbReference type="ARBA" id="ARBA00022454"/>
    </source>
</evidence>
<dbReference type="GO" id="GO:0046982">
    <property type="term" value="F:protein heterodimerization activity"/>
    <property type="evidence" value="ECO:0007669"/>
    <property type="project" value="InterPro"/>
</dbReference>
<comment type="similarity">
    <text evidence="4 9">Belongs to the histone H4 family.</text>
</comment>
<feature type="region of interest" description="Disordered" evidence="10">
    <location>
        <begin position="296"/>
        <end position="318"/>
    </location>
</feature>
<dbReference type="FunFam" id="1.10.20.10:FF:000002">
    <property type="entry name" value="Histone H4"/>
    <property type="match status" value="1"/>
</dbReference>
<evidence type="ECO:0000256" key="2">
    <source>
        <dbReference type="ARBA" id="ARBA00004123"/>
    </source>
</evidence>
<dbReference type="PRINTS" id="PR00623">
    <property type="entry name" value="HISTONEH4"/>
</dbReference>
<evidence type="ECO:0000256" key="10">
    <source>
        <dbReference type="SAM" id="MobiDB-lite"/>
    </source>
</evidence>
<accession>A0A250X637</accession>
<protein>
    <recommendedName>
        <fullName evidence="9">Histone H4</fullName>
    </recommendedName>
</protein>
<evidence type="ECO:0000256" key="4">
    <source>
        <dbReference type="ARBA" id="ARBA00006564"/>
    </source>
</evidence>
<keyword evidence="7 9" id="KW-0539">Nucleus</keyword>
<comment type="caution">
    <text evidence="12">The sequence shown here is derived from an EMBL/GenBank/DDBJ whole genome shotgun (WGS) entry which is preliminary data.</text>
</comment>
<evidence type="ECO:0000256" key="1">
    <source>
        <dbReference type="ARBA" id="ARBA00002001"/>
    </source>
</evidence>
<dbReference type="Proteomes" id="UP000232323">
    <property type="component" value="Unassembled WGS sequence"/>
</dbReference>
<dbReference type="InterPro" id="IPR019809">
    <property type="entry name" value="Histone_H4_CS"/>
</dbReference>
<proteinExistence type="inferred from homology"/>
<comment type="function">
    <text evidence="1 9">Core component of nucleosome. Nucleosomes wrap and compact DNA into chromatin, limiting DNA accessibility to the cellular machineries which require DNA as a template. Histones thereby play a central role in transcription regulation, DNA repair, DNA replication and chromosomal stability. DNA accessibility is regulated via a complex set of post-translational modifications of histones, also called histone code, and nucleosome remodeling.</text>
</comment>
<dbReference type="GO" id="GO:0030527">
    <property type="term" value="F:structural constituent of chromatin"/>
    <property type="evidence" value="ECO:0007669"/>
    <property type="project" value="InterPro"/>
</dbReference>
<keyword evidence="5 9" id="KW-0158">Chromosome</keyword>
<organism evidence="12 13">
    <name type="scientific">Chlamydomonas eustigma</name>
    <dbReference type="NCBI Taxonomy" id="1157962"/>
    <lineage>
        <taxon>Eukaryota</taxon>
        <taxon>Viridiplantae</taxon>
        <taxon>Chlorophyta</taxon>
        <taxon>core chlorophytes</taxon>
        <taxon>Chlorophyceae</taxon>
        <taxon>CS clade</taxon>
        <taxon>Chlamydomonadales</taxon>
        <taxon>Chlamydomonadaceae</taxon>
        <taxon>Chlamydomonas</taxon>
    </lineage>
</organism>
<dbReference type="Pfam" id="PF15511">
    <property type="entry name" value="CENP-T_C"/>
    <property type="match status" value="1"/>
</dbReference>
<name>A0A250X637_9CHLO</name>
<dbReference type="CDD" id="cd22912">
    <property type="entry name" value="HFD_H4"/>
    <property type="match status" value="1"/>
</dbReference>
<keyword evidence="8 9" id="KW-0544">Nucleosome core</keyword>
<dbReference type="SMART" id="SM00417">
    <property type="entry name" value="H4"/>
    <property type="match status" value="1"/>
</dbReference>
<evidence type="ECO:0000313" key="13">
    <source>
        <dbReference type="Proteomes" id="UP000232323"/>
    </source>
</evidence>
<dbReference type="InterPro" id="IPR035425">
    <property type="entry name" value="CENP-T/H4_C"/>
</dbReference>
<dbReference type="PANTHER" id="PTHR10484">
    <property type="entry name" value="HISTONE H4"/>
    <property type="match status" value="1"/>
</dbReference>
<evidence type="ECO:0000256" key="8">
    <source>
        <dbReference type="ARBA" id="ARBA00023269"/>
    </source>
</evidence>
<dbReference type="GO" id="GO:0003677">
    <property type="term" value="F:DNA binding"/>
    <property type="evidence" value="ECO:0007669"/>
    <property type="project" value="UniProtKB-KW"/>
</dbReference>
<reference evidence="12 13" key="1">
    <citation type="submission" date="2017-08" db="EMBL/GenBank/DDBJ databases">
        <title>Acidophilic green algal genome provides insights into adaptation to an acidic environment.</title>
        <authorList>
            <person name="Hirooka S."/>
            <person name="Hirose Y."/>
            <person name="Kanesaki Y."/>
            <person name="Higuchi S."/>
            <person name="Fujiwara T."/>
            <person name="Onuma R."/>
            <person name="Era A."/>
            <person name="Ohbayashi R."/>
            <person name="Uzuka A."/>
            <person name="Nozaki H."/>
            <person name="Yoshikawa H."/>
            <person name="Miyagishima S.Y."/>
        </authorList>
    </citation>
    <scope>NUCLEOTIDE SEQUENCE [LARGE SCALE GENOMIC DNA]</scope>
    <source>
        <strain evidence="12 13">NIES-2499</strain>
    </source>
</reference>
<dbReference type="AlphaFoldDB" id="A0A250X637"/>
<dbReference type="GO" id="GO:0005634">
    <property type="term" value="C:nucleus"/>
    <property type="evidence" value="ECO:0007669"/>
    <property type="project" value="UniProtKB-SubCell"/>
</dbReference>
<evidence type="ECO:0000313" key="12">
    <source>
        <dbReference type="EMBL" id="GAX78506.1"/>
    </source>
</evidence>
<dbReference type="OrthoDB" id="998115at2759"/>
<keyword evidence="6 9" id="KW-0238">DNA-binding</keyword>
<feature type="domain" description="CENP-T/Histone H4 histone fold" evidence="11">
    <location>
        <begin position="45"/>
        <end position="96"/>
    </location>
</feature>
<evidence type="ECO:0000256" key="6">
    <source>
        <dbReference type="ARBA" id="ARBA00023125"/>
    </source>
</evidence>
<dbReference type="EMBL" id="BEGY01000033">
    <property type="protein sequence ID" value="GAX78506.1"/>
    <property type="molecule type" value="Genomic_DNA"/>
</dbReference>
<dbReference type="GO" id="GO:0000786">
    <property type="term" value="C:nucleosome"/>
    <property type="evidence" value="ECO:0007669"/>
    <property type="project" value="UniProtKB-KW"/>
</dbReference>
<gene>
    <name evidence="12" type="ORF">CEUSTIGMA_g5945.t1</name>
</gene>
<dbReference type="InterPro" id="IPR001951">
    <property type="entry name" value="Histone_H4"/>
</dbReference>
<comment type="subcellular location">
    <subcellularLocation>
        <location evidence="3">Chromosome</location>
    </subcellularLocation>
    <subcellularLocation>
        <location evidence="2">Nucleus</location>
    </subcellularLocation>
</comment>
<evidence type="ECO:0000256" key="9">
    <source>
        <dbReference type="RuleBase" id="RU000528"/>
    </source>
</evidence>
<dbReference type="PROSITE" id="PS00047">
    <property type="entry name" value="HISTONE_H4"/>
    <property type="match status" value="1"/>
</dbReference>
<comment type="subunit">
    <text evidence="9">The nucleosome is a histone octamer containing two molecules each of H2A, H2B, H3 and H4 assembled in one H3-H4 heterotetramer and two H2A-H2B heterodimers. The octamer wraps approximately 147 bp of DNA.</text>
</comment>
<keyword evidence="13" id="KW-1185">Reference proteome</keyword>
<dbReference type="SUPFAM" id="SSF47113">
    <property type="entry name" value="Histone-fold"/>
    <property type="match status" value="1"/>
</dbReference>
<evidence type="ECO:0000259" key="11">
    <source>
        <dbReference type="Pfam" id="PF15511"/>
    </source>
</evidence>
<dbReference type="Gene3D" id="1.10.20.10">
    <property type="entry name" value="Histone, subunit A"/>
    <property type="match status" value="1"/>
</dbReference>